<dbReference type="InterPro" id="IPR053197">
    <property type="entry name" value="F-box_SCFL_complex_component"/>
</dbReference>
<organism evidence="3 4">
    <name type="scientific">Plectus sambesii</name>
    <dbReference type="NCBI Taxonomy" id="2011161"/>
    <lineage>
        <taxon>Eukaryota</taxon>
        <taxon>Metazoa</taxon>
        <taxon>Ecdysozoa</taxon>
        <taxon>Nematoda</taxon>
        <taxon>Chromadorea</taxon>
        <taxon>Plectida</taxon>
        <taxon>Plectina</taxon>
        <taxon>Plectoidea</taxon>
        <taxon>Plectidae</taxon>
        <taxon>Plectus</taxon>
    </lineage>
</organism>
<dbReference type="SMART" id="SM00256">
    <property type="entry name" value="FBOX"/>
    <property type="match status" value="2"/>
</dbReference>
<evidence type="ECO:0000313" key="3">
    <source>
        <dbReference type="Proteomes" id="UP000887566"/>
    </source>
</evidence>
<dbReference type="PROSITE" id="PS50181">
    <property type="entry name" value="FBOX"/>
    <property type="match status" value="2"/>
</dbReference>
<accession>A0A914XH10</accession>
<dbReference type="Proteomes" id="UP000887566">
    <property type="component" value="Unplaced"/>
</dbReference>
<dbReference type="InterPro" id="IPR001810">
    <property type="entry name" value="F-box_dom"/>
</dbReference>
<proteinExistence type="predicted"/>
<dbReference type="CDD" id="cd09917">
    <property type="entry name" value="F-box_SF"/>
    <property type="match status" value="1"/>
</dbReference>
<dbReference type="AlphaFoldDB" id="A0A914XH10"/>
<feature type="coiled-coil region" evidence="1">
    <location>
        <begin position="415"/>
        <end position="442"/>
    </location>
</feature>
<dbReference type="PANTHER" id="PTHR34223">
    <property type="entry name" value="OS11G0201299 PROTEIN"/>
    <property type="match status" value="1"/>
</dbReference>
<feature type="domain" description="F-box" evidence="2">
    <location>
        <begin position="44"/>
        <end position="91"/>
    </location>
</feature>
<evidence type="ECO:0000259" key="2">
    <source>
        <dbReference type="PROSITE" id="PS50181"/>
    </source>
</evidence>
<dbReference type="WBParaSite" id="PSAMB.scaffold8276size6404.g31242.t2">
    <property type="protein sequence ID" value="PSAMB.scaffold8276size6404.g31242.t2"/>
    <property type="gene ID" value="PSAMB.scaffold8276size6404.g31242"/>
</dbReference>
<evidence type="ECO:0000313" key="4">
    <source>
        <dbReference type="WBParaSite" id="PSAMB.scaffold8276size6404.g31242.t2"/>
    </source>
</evidence>
<dbReference type="InterPro" id="IPR036047">
    <property type="entry name" value="F-box-like_dom_sf"/>
</dbReference>
<dbReference type="Pfam" id="PF00646">
    <property type="entry name" value="F-box"/>
    <property type="match status" value="2"/>
</dbReference>
<keyword evidence="3" id="KW-1185">Reference proteome</keyword>
<keyword evidence="1" id="KW-0175">Coiled coil</keyword>
<name>A0A914XH10_9BILA</name>
<dbReference type="SUPFAM" id="SSF81383">
    <property type="entry name" value="F-box domain"/>
    <property type="match status" value="2"/>
</dbReference>
<dbReference type="PANTHER" id="PTHR34223:SF51">
    <property type="entry name" value="OS06G0556300 PROTEIN"/>
    <property type="match status" value="1"/>
</dbReference>
<reference evidence="4" key="1">
    <citation type="submission" date="2022-11" db="UniProtKB">
        <authorList>
            <consortium name="WormBaseParasite"/>
        </authorList>
    </citation>
    <scope>IDENTIFICATION</scope>
</reference>
<protein>
    <submittedName>
        <fullName evidence="4">F-box domain-containing protein</fullName>
    </submittedName>
</protein>
<sequence>MSMAAMETDVDKQAGIDRLRRALGDFSERIVCGQLTGKLPDNFLERFSQLPDRPLEQVLRFLPARQVVQIRHVSRRFNHLIKKCSKTMPKKGSKGLGSVLFKAIHAGELTVEWFDNNGNKIDETTLAGDEVALSELLRFIRIDGVIYFGEGLSAADEVLDQLSKAWLAIRPLVVIFAGDLSKTSRNSLRAFLMKVEPFVRQIQFQNAYNIPDSLLSDDLIDAAGPLNGLMIKPLCSDLDLCDINIGDDTLLAMADSDEVLLHFFVKGCSGITTGGIRTFIEKWLKKERPVAARKPFVLGMAMKIWKLLFYKCSNVTPAAVEKECGDLLKKEMTARVSNGEMSHQVKYTIECGNSYRRLEIFFDIDSFRLHFVKEPRPGIALGDLFDDDDDLDSEMDGDDESDDYEYDGRFYFQSMAALQAEVARLQAENDQLRRALPNIDERIVCGKSTGRLPDYSPKQFSQLPDRPLEHVLRFLPAHQVTQMRHVSRRFNYLIRKCSKTMPKKAWNGSVVFEITLTGQLTVDWFDGSSSKITATSLTGDEVALSELLRFIRISGRFYFSHGLSAADKVLDQLSKAWLTIRPDMVIFAGNLSHTSRDSLKAFLKKVEPSIRRLHFQDAYNIADSLLSDDVVDAAGRLVGLMIKPLCWRAVVPNFTIGDNTLLAMVDADHVPSYLYFMGCSGITPGGIRAFVEKWMNKWMTKGKPKAGANSTGCRHRYVCDWCKLTFYKCANVTPAAVEEACCDLVKKESTVSVYREKKNDSILYSVESNSTYRRLEIGYDSDLFFSHLVKDPRSTILVRGIPQELYFSDG</sequence>
<evidence type="ECO:0000256" key="1">
    <source>
        <dbReference type="SAM" id="Coils"/>
    </source>
</evidence>
<feature type="domain" description="F-box" evidence="2">
    <location>
        <begin position="457"/>
        <end position="509"/>
    </location>
</feature>